<dbReference type="GO" id="GO:1902201">
    <property type="term" value="P:negative regulation of bacterial-type flagellum-dependent cell motility"/>
    <property type="evidence" value="ECO:0007669"/>
    <property type="project" value="TreeGrafter"/>
</dbReference>
<keyword evidence="7" id="KW-1185">Reference proteome</keyword>
<keyword evidence="4" id="KW-0812">Transmembrane</keyword>
<protein>
    <recommendedName>
        <fullName evidence="2">diguanylate cyclase</fullName>
        <ecNumber evidence="2">2.7.7.65</ecNumber>
    </recommendedName>
</protein>
<evidence type="ECO:0000256" key="3">
    <source>
        <dbReference type="ARBA" id="ARBA00034247"/>
    </source>
</evidence>
<reference evidence="6 7" key="1">
    <citation type="submission" date="2018-08" db="EMBL/GenBank/DDBJ databases">
        <title>Horizontal acquisition of hydrogen conversion ability and other habitat adaptations in Hydrogenovibrio crunogenus strains.</title>
        <authorList>
            <person name="Gonnella G."/>
            <person name="Adam N."/>
            <person name="Perner M."/>
        </authorList>
    </citation>
    <scope>NUCLEOTIDE SEQUENCE [LARGE SCALE GENOMIC DNA]</scope>
    <source>
        <strain evidence="6 7">SP-41</strain>
    </source>
</reference>
<dbReference type="SMART" id="SM00062">
    <property type="entry name" value="PBPb"/>
    <property type="match status" value="1"/>
</dbReference>
<dbReference type="SUPFAM" id="SSF55073">
    <property type="entry name" value="Nucleotide cyclase"/>
    <property type="match status" value="1"/>
</dbReference>
<feature type="domain" description="GGDEF" evidence="5">
    <location>
        <begin position="664"/>
        <end position="793"/>
    </location>
</feature>
<dbReference type="GO" id="GO:0005886">
    <property type="term" value="C:plasma membrane"/>
    <property type="evidence" value="ECO:0007669"/>
    <property type="project" value="TreeGrafter"/>
</dbReference>
<dbReference type="Proteomes" id="UP000296201">
    <property type="component" value="Chromosome"/>
</dbReference>
<dbReference type="NCBIfam" id="TIGR00254">
    <property type="entry name" value="GGDEF"/>
    <property type="match status" value="1"/>
</dbReference>
<dbReference type="Pfam" id="PF09084">
    <property type="entry name" value="NMT1"/>
    <property type="match status" value="1"/>
</dbReference>
<accession>A0A4P7P1N2</accession>
<organism evidence="6 7">
    <name type="scientific">Hydrogenovibrio crunogenus</name>
    <dbReference type="NCBI Taxonomy" id="39765"/>
    <lineage>
        <taxon>Bacteria</taxon>
        <taxon>Pseudomonadati</taxon>
        <taxon>Pseudomonadota</taxon>
        <taxon>Gammaproteobacteria</taxon>
        <taxon>Thiotrichales</taxon>
        <taxon>Piscirickettsiaceae</taxon>
        <taxon>Hydrogenovibrio</taxon>
    </lineage>
</organism>
<dbReference type="Pfam" id="PF00497">
    <property type="entry name" value="SBP_bac_3"/>
    <property type="match status" value="1"/>
</dbReference>
<dbReference type="InterPro" id="IPR043128">
    <property type="entry name" value="Rev_trsase/Diguanyl_cyclase"/>
</dbReference>
<dbReference type="SUPFAM" id="SSF53850">
    <property type="entry name" value="Periplasmic binding protein-like II"/>
    <property type="match status" value="2"/>
</dbReference>
<dbReference type="EC" id="2.7.7.65" evidence="2"/>
<keyword evidence="4" id="KW-1133">Transmembrane helix</keyword>
<comment type="catalytic activity">
    <reaction evidence="3">
        <text>2 GTP = 3',3'-c-di-GMP + 2 diphosphate</text>
        <dbReference type="Rhea" id="RHEA:24898"/>
        <dbReference type="ChEBI" id="CHEBI:33019"/>
        <dbReference type="ChEBI" id="CHEBI:37565"/>
        <dbReference type="ChEBI" id="CHEBI:58805"/>
        <dbReference type="EC" id="2.7.7.65"/>
    </reaction>
</comment>
<dbReference type="PANTHER" id="PTHR45138:SF9">
    <property type="entry name" value="DIGUANYLATE CYCLASE DGCM-RELATED"/>
    <property type="match status" value="1"/>
</dbReference>
<evidence type="ECO:0000259" key="5">
    <source>
        <dbReference type="PROSITE" id="PS50887"/>
    </source>
</evidence>
<evidence type="ECO:0000313" key="7">
    <source>
        <dbReference type="Proteomes" id="UP000296201"/>
    </source>
</evidence>
<evidence type="ECO:0000256" key="1">
    <source>
        <dbReference type="ARBA" id="ARBA00001946"/>
    </source>
</evidence>
<dbReference type="InterPro" id="IPR015168">
    <property type="entry name" value="SsuA/THI5"/>
</dbReference>
<dbReference type="PROSITE" id="PS50887">
    <property type="entry name" value="GGDEF"/>
    <property type="match status" value="1"/>
</dbReference>
<dbReference type="InterPro" id="IPR001638">
    <property type="entry name" value="Solute-binding_3/MltF_N"/>
</dbReference>
<dbReference type="AlphaFoldDB" id="A0A4P7P1N2"/>
<dbReference type="GO" id="GO:0052621">
    <property type="term" value="F:diguanylate cyclase activity"/>
    <property type="evidence" value="ECO:0007669"/>
    <property type="project" value="UniProtKB-EC"/>
</dbReference>
<dbReference type="InterPro" id="IPR000160">
    <property type="entry name" value="GGDEF_dom"/>
</dbReference>
<dbReference type="RefSeq" id="WP_135796551.1">
    <property type="nucleotide sequence ID" value="NZ_CP032096.1"/>
</dbReference>
<dbReference type="FunFam" id="3.30.70.270:FF:000001">
    <property type="entry name" value="Diguanylate cyclase domain protein"/>
    <property type="match status" value="1"/>
</dbReference>
<dbReference type="EMBL" id="CP032096">
    <property type="protein sequence ID" value="QBZ83978.1"/>
    <property type="molecule type" value="Genomic_DNA"/>
</dbReference>
<name>A0A4P7P1N2_9GAMM</name>
<evidence type="ECO:0000256" key="2">
    <source>
        <dbReference type="ARBA" id="ARBA00012528"/>
    </source>
</evidence>
<feature type="transmembrane region" description="Helical" evidence="4">
    <location>
        <begin position="592"/>
        <end position="612"/>
    </location>
</feature>
<sequence>MVQKVLNTFLNGVWPEKKDMIFKRGMMGIIWLCIGWSVLLSSASYAESKDLPSSKLEKVTLQLKWLHQFQFAGYYAAQKEGYYQAEGLDVDIRQRDLHENNIQQVLDHKAQYGVSDSILLLYQAKKAPVVIVAPIFQHSPQVLFTLASSGLDSPYKLKNKKIALYQKDTDGFSVLAMLHEVGVFPTIERTIKSDTGMLVQNQVDAYSGYLTNEAYLFRENNIPISVINPINYGVDLYGDMLFTSQKEVSEHPERVEKMRRASLKGWQYAMKHKAEMARYIQSHYGVNKSFKHLMYEANAIEDAMSLSTTPIGTLDEGRLQFIANLFQRHGLINNKVNLKDGIYRSSQKTIEFTPEEKKWMNQHPVINLAIDRSYAPVEFVDEEGRFSGIAKDLFQVIQHKTGIQFKPATDLSWPEAVEKMKQKKLDVFSAVIETEARKEYVNFTVPYFKFPMAIATRENAPYIADSKQLKGKVICVVKDYASHAKLKRFYPDLSLLLVDNPKQGIEAVANGKAYGYVDNVAVIGHHIKNSGLANVKISGEMPFRADIAIAIRDDWPELHSIIQKVLQQISSETYADISNRWLQVSYQKQYNWQQMTIVLAPILLLLGVFAFFNRKLRQTQIKLQETNKQLSILSVTDHLTGVYNRQYLDQRLDSEVERVNRYGSTFSVIMMDLDNFKKVNDQFGHLVGDEVLVVFAQTVEKEIRKIDIFGRWGGEEFILICPETPLAHAIQLAKKVRKSIEDQEYPEKITQTVSLGVAEYQTDEVINDCLNRADQNLYKAKQLGRNQVCPAMKVE</sequence>
<dbReference type="CDD" id="cd01949">
    <property type="entry name" value="GGDEF"/>
    <property type="match status" value="1"/>
</dbReference>
<dbReference type="InterPro" id="IPR050469">
    <property type="entry name" value="Diguanylate_Cyclase"/>
</dbReference>
<dbReference type="Gene3D" id="3.40.190.10">
    <property type="entry name" value="Periplasmic binding protein-like II"/>
    <property type="match status" value="4"/>
</dbReference>
<dbReference type="SMART" id="SM00267">
    <property type="entry name" value="GGDEF"/>
    <property type="match status" value="1"/>
</dbReference>
<comment type="cofactor">
    <cofactor evidence="1">
        <name>Mg(2+)</name>
        <dbReference type="ChEBI" id="CHEBI:18420"/>
    </cofactor>
</comment>
<evidence type="ECO:0000256" key="4">
    <source>
        <dbReference type="SAM" id="Phobius"/>
    </source>
</evidence>
<dbReference type="CDD" id="cd01007">
    <property type="entry name" value="PBP2_BvgS_HisK_like"/>
    <property type="match status" value="1"/>
</dbReference>
<dbReference type="PANTHER" id="PTHR45138">
    <property type="entry name" value="REGULATORY COMPONENTS OF SENSORY TRANSDUCTION SYSTEM"/>
    <property type="match status" value="1"/>
</dbReference>
<dbReference type="InterPro" id="IPR029787">
    <property type="entry name" value="Nucleotide_cyclase"/>
</dbReference>
<dbReference type="GO" id="GO:0043709">
    <property type="term" value="P:cell adhesion involved in single-species biofilm formation"/>
    <property type="evidence" value="ECO:0007669"/>
    <property type="project" value="TreeGrafter"/>
</dbReference>
<evidence type="ECO:0000313" key="6">
    <source>
        <dbReference type="EMBL" id="QBZ83978.1"/>
    </source>
</evidence>
<dbReference type="Pfam" id="PF00990">
    <property type="entry name" value="GGDEF"/>
    <property type="match status" value="1"/>
</dbReference>
<dbReference type="OrthoDB" id="9180959at2"/>
<dbReference type="Gene3D" id="3.30.70.270">
    <property type="match status" value="1"/>
</dbReference>
<proteinExistence type="predicted"/>
<gene>
    <name evidence="6" type="primary">pleD_6</name>
    <name evidence="6" type="ORF">GHNINEIG_02047</name>
</gene>
<keyword evidence="4" id="KW-0472">Membrane</keyword>